<dbReference type="InterPro" id="IPR014721">
    <property type="entry name" value="Ribsml_uS5_D2-typ_fold_subgr"/>
</dbReference>
<dbReference type="SUPFAM" id="SSF54211">
    <property type="entry name" value="Ribosomal protein S5 domain 2-like"/>
    <property type="match status" value="1"/>
</dbReference>
<name>A0ABT7S8F7_9CELL</name>
<dbReference type="Pfam" id="PF13180">
    <property type="entry name" value="PDZ_2"/>
    <property type="match status" value="1"/>
</dbReference>
<evidence type="ECO:0000256" key="1">
    <source>
        <dbReference type="SAM" id="MobiDB-lite"/>
    </source>
</evidence>
<dbReference type="Proteomes" id="UP001321453">
    <property type="component" value="Unassembled WGS sequence"/>
</dbReference>
<feature type="domain" description="PDZ" evidence="2">
    <location>
        <begin position="156"/>
        <end position="235"/>
    </location>
</feature>
<gene>
    <name evidence="3" type="ORF">QRT05_11075</name>
</gene>
<dbReference type="InterPro" id="IPR027065">
    <property type="entry name" value="Lon_Prtase"/>
</dbReference>
<dbReference type="InterPro" id="IPR001478">
    <property type="entry name" value="PDZ"/>
</dbReference>
<feature type="region of interest" description="Disordered" evidence="1">
    <location>
        <begin position="1"/>
        <end position="35"/>
    </location>
</feature>
<keyword evidence="4" id="KW-1185">Reference proteome</keyword>
<proteinExistence type="predicted"/>
<dbReference type="PROSITE" id="PS50106">
    <property type="entry name" value="PDZ"/>
    <property type="match status" value="1"/>
</dbReference>
<accession>A0ABT7S8F7</accession>
<dbReference type="Gene3D" id="3.30.230.10">
    <property type="match status" value="1"/>
</dbReference>
<sequence length="386" mass="39460">MPDEPLPFPPSDEPAHGDVGPAEVARTDDVPADAPRPGARAVTLTLSMLVSAAVFAVMLVVPTAYAVSSPGPTKDVLGEDQGKPLITISGAPTYPSTGELHLTTVSATGGPGYPSTPLRVLQGWFSPWSNVQPREVLFPDAGETREQVDKANQQAMVSSQENASVAALTELGYEVPATLTVAGAVQGSHAEGVVQTGDIIVALDGTPLPDYQSLLDGLAGVEAGDTITLTVRRNGAEKDLTIETGTKVDGSAMIGVYIDPTFDMPVDITISIDGIGGPSAGTMFALGIVDKMTKLDEANGEVIAGTGTIDVNGAVGPIGGIRQKLEGARRDGATWFLAPASNCKEVVGHVPGDLHVAKIATLHEAREAMTAIGAGKGASLPTCTAG</sequence>
<dbReference type="InterPro" id="IPR036034">
    <property type="entry name" value="PDZ_sf"/>
</dbReference>
<dbReference type="EMBL" id="JAUCGR010000002">
    <property type="protein sequence ID" value="MDM7831876.1"/>
    <property type="molecule type" value="Genomic_DNA"/>
</dbReference>
<dbReference type="InterPro" id="IPR008269">
    <property type="entry name" value="Lon_proteolytic"/>
</dbReference>
<dbReference type="SUPFAM" id="SSF50156">
    <property type="entry name" value="PDZ domain-like"/>
    <property type="match status" value="1"/>
</dbReference>
<evidence type="ECO:0000313" key="3">
    <source>
        <dbReference type="EMBL" id="MDM7831876.1"/>
    </source>
</evidence>
<evidence type="ECO:0000313" key="4">
    <source>
        <dbReference type="Proteomes" id="UP001321453"/>
    </source>
</evidence>
<feature type="compositionally biased region" description="Pro residues" evidence="1">
    <location>
        <begin position="1"/>
        <end position="12"/>
    </location>
</feature>
<dbReference type="GO" id="GO:0006508">
    <property type="term" value="P:proteolysis"/>
    <property type="evidence" value="ECO:0007669"/>
    <property type="project" value="UniProtKB-KW"/>
</dbReference>
<dbReference type="PANTHER" id="PTHR10046">
    <property type="entry name" value="ATP DEPENDENT LON PROTEASE FAMILY MEMBER"/>
    <property type="match status" value="1"/>
</dbReference>
<dbReference type="GO" id="GO:0008233">
    <property type="term" value="F:peptidase activity"/>
    <property type="evidence" value="ECO:0007669"/>
    <property type="project" value="UniProtKB-KW"/>
</dbReference>
<evidence type="ECO:0000259" key="2">
    <source>
        <dbReference type="PROSITE" id="PS50106"/>
    </source>
</evidence>
<dbReference type="RefSeq" id="WP_289447288.1">
    <property type="nucleotide sequence ID" value="NZ_JAUCGR010000002.1"/>
</dbReference>
<keyword evidence="3" id="KW-0378">Hydrolase</keyword>
<dbReference type="Pfam" id="PF05362">
    <property type="entry name" value="Lon_C"/>
    <property type="match status" value="1"/>
</dbReference>
<keyword evidence="3" id="KW-0645">Protease</keyword>
<protein>
    <submittedName>
        <fullName evidence="3">S16 family serine protease</fullName>
        <ecNumber evidence="3">3.4.21.-</ecNumber>
    </submittedName>
</protein>
<organism evidence="3 4">
    <name type="scientific">Cellulomonas edaphi</name>
    <dbReference type="NCBI Taxonomy" id="3053468"/>
    <lineage>
        <taxon>Bacteria</taxon>
        <taxon>Bacillati</taxon>
        <taxon>Actinomycetota</taxon>
        <taxon>Actinomycetes</taxon>
        <taxon>Micrococcales</taxon>
        <taxon>Cellulomonadaceae</taxon>
        <taxon>Cellulomonas</taxon>
    </lineage>
</organism>
<dbReference type="EC" id="3.4.21.-" evidence="3"/>
<reference evidence="3 4" key="1">
    <citation type="submission" date="2023-06" db="EMBL/GenBank/DDBJ databases">
        <title>Cellulomonas sp. MW9 Whole genome sequence.</title>
        <authorList>
            <person name="Park S."/>
        </authorList>
    </citation>
    <scope>NUCLEOTIDE SEQUENCE [LARGE SCALE GENOMIC DNA]</scope>
    <source>
        <strain evidence="3 4">MW9</strain>
    </source>
</reference>
<comment type="caution">
    <text evidence="3">The sequence shown here is derived from an EMBL/GenBank/DDBJ whole genome shotgun (WGS) entry which is preliminary data.</text>
</comment>
<dbReference type="InterPro" id="IPR020568">
    <property type="entry name" value="Ribosomal_Su5_D2-typ_SF"/>
</dbReference>